<comment type="caution">
    <text evidence="5">The sequence shown here is derived from an EMBL/GenBank/DDBJ whole genome shotgun (WGS) entry which is preliminary data.</text>
</comment>
<organism evidence="5 6">
    <name type="scientific">Polysphondylium violaceum</name>
    <dbReference type="NCBI Taxonomy" id="133409"/>
    <lineage>
        <taxon>Eukaryota</taxon>
        <taxon>Amoebozoa</taxon>
        <taxon>Evosea</taxon>
        <taxon>Eumycetozoa</taxon>
        <taxon>Dictyostelia</taxon>
        <taxon>Dictyosteliales</taxon>
        <taxon>Dictyosteliaceae</taxon>
        <taxon>Polysphondylium</taxon>
    </lineage>
</organism>
<proteinExistence type="inferred from homology"/>
<sequence length="816" mass="93524">MNETIATNKVYSLKERKRTTGTKVVYVPKYSSSSSSSSDPIHIIGTDSVSSNTNTTSSSTAAPNSNNESSNKITNNTTINNSGNSNNNNNNNNNNNDPDFKPTCVIGVIGDSSRGKSLFLNRMVESSQFHELNIQFNKHTPEETIRFEMYHNKENQNVYINLNSFNDTKVFTDVWNGIKNVSPYDVEKWLEDSEVVYLKSLLLLFNICNIVFVIFESLTLKLEYFNLFKILKYLKNNHLVLPTSIPEPFSFLSVGKTIPMLQMFLVKDLTENYERASHLKLEESLKKQATILLKHNQLFHTISGCGGNAGIRKLDANQQPLFFVETSKPFVRLIRLYQMSTSAIKALISSNKTASYSSVPFNKQLKYFNQLVGSYESTSHNVPLLFIKAFKNSMHSLELEFTSFRVWKEYLERLSLALDTSTMFSSFTYSPNLRFSSKTCSMHTKWALEQYSDTTLPLTYGAKIHQSRLNKAIKYLCLNANGPALETFIQSLRNDCDQIWRRGRKICEAESATGRICTLKTHIIPPLPGSILPPPTQPIIPSIMKEHTDERPHSSGYRTRATCNCGRTTSIREDIFEIEFGNLLFYMQPCCLDTPLLKISNTQLLFHPSKSNSSIQYTTPFPWFSVLDYGAVRKPPAEMEPAFFINNELNLQDWEIKKIPTVYSQRPPLDAQNYLSYEYQCPTGHRFIERKRSKKFFIKHRNPAEIQVFYQRLMLEKCPASDCNYYSQLSRVYLTTDIDKTVTIKPTIEIYQSEKQPCDVWSYTMDSFALTKSHLHSIRLPFVFDFENTPVLLTTPQTSSFILNVTFTQPPLVDQQ</sequence>
<evidence type="ECO:0000256" key="4">
    <source>
        <dbReference type="SAM" id="MobiDB-lite"/>
    </source>
</evidence>
<dbReference type="PANTHER" id="PTHR13091">
    <property type="entry name" value="AMPLIFIED IN BREAST CANCER 2-RELATED"/>
    <property type="match status" value="1"/>
</dbReference>
<name>A0A8J4Q3Z3_9MYCE</name>
<evidence type="ECO:0000256" key="3">
    <source>
        <dbReference type="ARBA" id="ARBA00029509"/>
    </source>
</evidence>
<dbReference type="InterPro" id="IPR019354">
    <property type="entry name" value="SMG8-like"/>
</dbReference>
<feature type="region of interest" description="Disordered" evidence="4">
    <location>
        <begin position="29"/>
        <end position="98"/>
    </location>
</feature>
<dbReference type="GO" id="GO:0000184">
    <property type="term" value="P:nuclear-transcribed mRNA catabolic process, nonsense-mediated decay"/>
    <property type="evidence" value="ECO:0007669"/>
    <property type="project" value="UniProtKB-KW"/>
</dbReference>
<dbReference type="PANTHER" id="PTHR13091:SF0">
    <property type="entry name" value="NONSENSE-MEDIATED MRNA DECAY FACTOR SMG8"/>
    <property type="match status" value="1"/>
</dbReference>
<dbReference type="Proteomes" id="UP000695562">
    <property type="component" value="Unassembled WGS sequence"/>
</dbReference>
<gene>
    <name evidence="5" type="ORF">CYY_000908</name>
</gene>
<comment type="similarity">
    <text evidence="1">Belongs to the SMG8 family.</text>
</comment>
<feature type="compositionally biased region" description="Low complexity" evidence="4">
    <location>
        <begin position="48"/>
        <end position="96"/>
    </location>
</feature>
<evidence type="ECO:0000313" key="5">
    <source>
        <dbReference type="EMBL" id="KAF2077787.1"/>
    </source>
</evidence>
<protein>
    <recommendedName>
        <fullName evidence="3">Nonsense-mediated mRNA decay factor SMG8</fullName>
    </recommendedName>
</protein>
<dbReference type="Pfam" id="PF10220">
    <property type="entry name" value="Smg8_Smg9"/>
    <property type="match status" value="3"/>
</dbReference>
<keyword evidence="2" id="KW-0866">Nonsense-mediated mRNA decay</keyword>
<dbReference type="EMBL" id="AJWJ01000019">
    <property type="protein sequence ID" value="KAF2077787.1"/>
    <property type="molecule type" value="Genomic_DNA"/>
</dbReference>
<keyword evidence="6" id="KW-1185">Reference proteome</keyword>
<dbReference type="AlphaFoldDB" id="A0A8J4Q3Z3"/>
<evidence type="ECO:0000256" key="1">
    <source>
        <dbReference type="ARBA" id="ARBA00006443"/>
    </source>
</evidence>
<reference evidence="5" key="1">
    <citation type="submission" date="2020-01" db="EMBL/GenBank/DDBJ databases">
        <title>Development of genomics and gene disruption for Polysphondylium violaceum indicates a role for the polyketide synthase stlB in stalk morphogenesis.</title>
        <authorList>
            <person name="Narita B."/>
            <person name="Kawabe Y."/>
            <person name="Kin K."/>
            <person name="Saito T."/>
            <person name="Gibbs R."/>
            <person name="Kuspa A."/>
            <person name="Muzny D."/>
            <person name="Queller D."/>
            <person name="Richards S."/>
            <person name="Strassman J."/>
            <person name="Sucgang R."/>
            <person name="Worley K."/>
            <person name="Schaap P."/>
        </authorList>
    </citation>
    <scope>NUCLEOTIDE SEQUENCE</scope>
    <source>
        <strain evidence="5">QSvi11</strain>
    </source>
</reference>
<accession>A0A8J4Q3Z3</accession>
<evidence type="ECO:0000256" key="2">
    <source>
        <dbReference type="ARBA" id="ARBA00023161"/>
    </source>
</evidence>
<dbReference type="OrthoDB" id="63589at2759"/>
<evidence type="ECO:0000313" key="6">
    <source>
        <dbReference type="Proteomes" id="UP000695562"/>
    </source>
</evidence>